<gene>
    <name evidence="1" type="ORF">METZ01_LOCUS145398</name>
</gene>
<reference evidence="1" key="1">
    <citation type="submission" date="2018-05" db="EMBL/GenBank/DDBJ databases">
        <authorList>
            <person name="Lanie J.A."/>
            <person name="Ng W.-L."/>
            <person name="Kazmierczak K.M."/>
            <person name="Andrzejewski T.M."/>
            <person name="Davidsen T.M."/>
            <person name="Wayne K.J."/>
            <person name="Tettelin H."/>
            <person name="Glass J.I."/>
            <person name="Rusch D."/>
            <person name="Podicherti R."/>
            <person name="Tsui H.-C.T."/>
            <person name="Winkler M.E."/>
        </authorList>
    </citation>
    <scope>NUCLEOTIDE SEQUENCE</scope>
</reference>
<name>A0A381ZTW0_9ZZZZ</name>
<sequence>MDKEEARNISQLFIDYDGEVQINPFAKVHWGKINHHALNGSLYVDNDKNYGIIGDTSKTNRSVRDFSNNVVGHIKKGDVCVNRFFYKEGYHDHVKDWISEMRKSPFGERDVWFTHVNMEHKP</sequence>
<proteinExistence type="predicted"/>
<organism evidence="1">
    <name type="scientific">marine metagenome</name>
    <dbReference type="NCBI Taxonomy" id="408172"/>
    <lineage>
        <taxon>unclassified sequences</taxon>
        <taxon>metagenomes</taxon>
        <taxon>ecological metagenomes</taxon>
    </lineage>
</organism>
<evidence type="ECO:0000313" key="1">
    <source>
        <dbReference type="EMBL" id="SVA92544.1"/>
    </source>
</evidence>
<accession>A0A381ZTW0</accession>
<dbReference type="EMBL" id="UINC01022594">
    <property type="protein sequence ID" value="SVA92544.1"/>
    <property type="molecule type" value="Genomic_DNA"/>
</dbReference>
<protein>
    <submittedName>
        <fullName evidence="1">Uncharacterized protein</fullName>
    </submittedName>
</protein>
<dbReference type="AlphaFoldDB" id="A0A381ZTW0"/>
<feature type="non-terminal residue" evidence="1">
    <location>
        <position position="122"/>
    </location>
</feature>